<keyword evidence="6" id="KW-0732">Signal</keyword>
<evidence type="ECO:0000313" key="17">
    <source>
        <dbReference type="EMBL" id="KAK2176322.1"/>
    </source>
</evidence>
<dbReference type="InterPro" id="IPR001506">
    <property type="entry name" value="Peptidase_M12A"/>
</dbReference>
<dbReference type="GO" id="GO:0006508">
    <property type="term" value="P:proteolysis"/>
    <property type="evidence" value="ECO:0007669"/>
    <property type="project" value="UniProtKB-KW"/>
</dbReference>
<organism evidence="17 18">
    <name type="scientific">Ridgeia piscesae</name>
    <name type="common">Tubeworm</name>
    <dbReference type="NCBI Taxonomy" id="27915"/>
    <lineage>
        <taxon>Eukaryota</taxon>
        <taxon>Metazoa</taxon>
        <taxon>Spiralia</taxon>
        <taxon>Lophotrochozoa</taxon>
        <taxon>Annelida</taxon>
        <taxon>Polychaeta</taxon>
        <taxon>Sedentaria</taxon>
        <taxon>Canalipalpata</taxon>
        <taxon>Sabellida</taxon>
        <taxon>Siboglinidae</taxon>
        <taxon>Ridgeia</taxon>
    </lineage>
</organism>
<dbReference type="SUPFAM" id="SSF55486">
    <property type="entry name" value="Metalloproteases ('zincins'), catalytic domain"/>
    <property type="match status" value="1"/>
</dbReference>
<evidence type="ECO:0000256" key="7">
    <source>
        <dbReference type="ARBA" id="ARBA00022801"/>
    </source>
</evidence>
<keyword evidence="10" id="KW-1015">Disulfide bond</keyword>
<dbReference type="PIRSF" id="PIRSF036365">
    <property type="entry name" value="Astacin_nematoda"/>
    <property type="match status" value="1"/>
</dbReference>
<evidence type="ECO:0000256" key="8">
    <source>
        <dbReference type="ARBA" id="ARBA00022833"/>
    </source>
</evidence>
<evidence type="ECO:0000256" key="4">
    <source>
        <dbReference type="ARBA" id="ARBA00022670"/>
    </source>
</evidence>
<dbReference type="PANTHER" id="PTHR10127:SF780">
    <property type="entry name" value="METALLOENDOPEPTIDASE"/>
    <property type="match status" value="1"/>
</dbReference>
<dbReference type="PROSITE" id="PS51864">
    <property type="entry name" value="ASTACIN"/>
    <property type="match status" value="1"/>
</dbReference>
<accession>A0AAD9KRS8</accession>
<dbReference type="InterPro" id="IPR035914">
    <property type="entry name" value="Sperma_CUB_dom_sf"/>
</dbReference>
<gene>
    <name evidence="17" type="ORF">NP493_670g01009</name>
</gene>
<evidence type="ECO:0000256" key="1">
    <source>
        <dbReference type="ARBA" id="ARBA00004613"/>
    </source>
</evidence>
<evidence type="ECO:0000259" key="15">
    <source>
        <dbReference type="PROSITE" id="PS01180"/>
    </source>
</evidence>
<proteinExistence type="predicted"/>
<dbReference type="GO" id="GO:0004222">
    <property type="term" value="F:metalloendopeptidase activity"/>
    <property type="evidence" value="ECO:0007669"/>
    <property type="project" value="UniProtKB-UniRule"/>
</dbReference>
<feature type="active site" evidence="13">
    <location>
        <position position="141"/>
    </location>
</feature>
<dbReference type="Proteomes" id="UP001209878">
    <property type="component" value="Unassembled WGS sequence"/>
</dbReference>
<evidence type="ECO:0000256" key="6">
    <source>
        <dbReference type="ARBA" id="ARBA00022729"/>
    </source>
</evidence>
<keyword evidence="18" id="KW-1185">Reference proteome</keyword>
<evidence type="ECO:0000256" key="9">
    <source>
        <dbReference type="ARBA" id="ARBA00023049"/>
    </source>
</evidence>
<evidence type="ECO:0000259" key="16">
    <source>
        <dbReference type="PROSITE" id="PS51864"/>
    </source>
</evidence>
<comment type="caution">
    <text evidence="17">The sequence shown here is derived from an EMBL/GenBank/DDBJ whole genome shotgun (WGS) entry which is preliminary data.</text>
</comment>
<dbReference type="EMBL" id="JAODUO010000669">
    <property type="protein sequence ID" value="KAK2176322.1"/>
    <property type="molecule type" value="Genomic_DNA"/>
</dbReference>
<dbReference type="PRINTS" id="PR00480">
    <property type="entry name" value="ASTACIN"/>
</dbReference>
<dbReference type="Pfam" id="PF00431">
    <property type="entry name" value="CUB"/>
    <property type="match status" value="1"/>
</dbReference>
<dbReference type="PROSITE" id="PS01180">
    <property type="entry name" value="CUB"/>
    <property type="match status" value="1"/>
</dbReference>
<evidence type="ECO:0000256" key="3">
    <source>
        <dbReference type="ARBA" id="ARBA00022536"/>
    </source>
</evidence>
<dbReference type="GO" id="GO:0008270">
    <property type="term" value="F:zinc ion binding"/>
    <property type="evidence" value="ECO:0007669"/>
    <property type="project" value="UniProtKB-UniRule"/>
</dbReference>
<comment type="cofactor">
    <cofactor evidence="13 14">
        <name>Zn(2+)</name>
        <dbReference type="ChEBI" id="CHEBI:29105"/>
    </cofactor>
    <text evidence="13 14">Binds 1 zinc ion per subunit.</text>
</comment>
<feature type="binding site" evidence="13">
    <location>
        <position position="144"/>
    </location>
    <ligand>
        <name>Zn(2+)</name>
        <dbReference type="ChEBI" id="CHEBI:29105"/>
        <note>catalytic</note>
    </ligand>
</feature>
<dbReference type="InterPro" id="IPR017050">
    <property type="entry name" value="Metallopeptidase_nem"/>
</dbReference>
<keyword evidence="2" id="KW-0964">Secreted</keyword>
<evidence type="ECO:0000256" key="5">
    <source>
        <dbReference type="ARBA" id="ARBA00022723"/>
    </source>
</evidence>
<feature type="domain" description="Peptidase M12A" evidence="16">
    <location>
        <begin position="49"/>
        <end position="250"/>
    </location>
</feature>
<feature type="binding site" evidence="13">
    <location>
        <position position="140"/>
    </location>
    <ligand>
        <name>Zn(2+)</name>
        <dbReference type="ChEBI" id="CHEBI:29105"/>
        <note>catalytic</note>
    </ligand>
</feature>
<sequence>MQRRTEERMDVPHMRGEEGRIDGIYESDIMLTTWQASQIVQDLSRRPKRKLAEPLAKRWALPIPYIFDGTHSRAEMYKIRQALAYWSELTCINFQDNRSAEHRLMFTRGRGCWSYVGYTRQVNQTVSIGDGCQSNGTIAHEVGHAIGFWHEQSRPDRDNYILIHKHNVTAGKLYNFDKRTWGEIVTLNIPYDLGSDMHYGSKFYAKDANSSYTTVETRDPLMLRVIGQRQELSFFDVKLANKAYCEDVCKKAGIQLQEPCQRDGYQDPLDCRRCRCPDGFGGRYCESVDGRFIALCGGVLDARYNGTIYSPGYPAPGYRPGVQCSWLIKAPSGSRVYLRFVSDFGVAGHVDVCKDYVEVRYNSSLALTGARFCCNDPPRYAIRSETNEMMVLFRSFNDSRVCDDTKYPWKCKILSKGFKAVFYMESCGGCGRYRGGRQPACSRRVAYVCAQMWQEKVKMDCPEWWYTGSCGIRHIPRVRYVTCHKDQPYCCDGFTLQSGFCVASQVQAVKRSHDSNRKRLGTDKSTPYWRSPSPSPEYRVISSTVASAPLWMPWSEWNSCSRRCGGDVVRRVRRCARPGSCGKRNLQIERQPCATKPCYKKCRITKKILCDLWTTCTRTVYELCKPYCHIGFVLENDRYCVATGG</sequence>
<dbReference type="SUPFAM" id="SSF82895">
    <property type="entry name" value="TSP-1 type 1 repeat"/>
    <property type="match status" value="1"/>
</dbReference>
<dbReference type="PANTHER" id="PTHR10127">
    <property type="entry name" value="DISCOIDIN, CUB, EGF, LAMININ , AND ZINC METALLOPROTEASE DOMAIN CONTAINING"/>
    <property type="match status" value="1"/>
</dbReference>
<dbReference type="InterPro" id="IPR000859">
    <property type="entry name" value="CUB_dom"/>
</dbReference>
<keyword evidence="3" id="KW-0245">EGF-like domain</keyword>
<keyword evidence="4 13" id="KW-0645">Protease</keyword>
<comment type="subcellular location">
    <subcellularLocation>
        <location evidence="1">Secreted</location>
    </subcellularLocation>
</comment>
<dbReference type="EC" id="3.4.24.-" evidence="14"/>
<dbReference type="GO" id="GO:0018996">
    <property type="term" value="P:molting cycle, collagen and cuticulin-based cuticle"/>
    <property type="evidence" value="ECO:0007669"/>
    <property type="project" value="InterPro"/>
</dbReference>
<dbReference type="Gene3D" id="2.60.120.290">
    <property type="entry name" value="Spermadhesin, CUB domain"/>
    <property type="match status" value="1"/>
</dbReference>
<keyword evidence="8 13" id="KW-0862">Zinc</keyword>
<evidence type="ECO:0000256" key="11">
    <source>
        <dbReference type="ARBA" id="ARBA00023180"/>
    </source>
</evidence>
<dbReference type="InterPro" id="IPR000884">
    <property type="entry name" value="TSP1_rpt"/>
</dbReference>
<name>A0AAD9KRS8_RIDPI</name>
<dbReference type="CDD" id="cd04280">
    <property type="entry name" value="ZnMc_astacin_like"/>
    <property type="match status" value="1"/>
</dbReference>
<protein>
    <recommendedName>
        <fullName evidence="14">Metalloendopeptidase</fullName>
        <ecNumber evidence="14">3.4.24.-</ecNumber>
    </recommendedName>
</protein>
<feature type="binding site" evidence="13">
    <location>
        <position position="150"/>
    </location>
    <ligand>
        <name>Zn(2+)</name>
        <dbReference type="ChEBI" id="CHEBI:29105"/>
        <note>catalytic</note>
    </ligand>
</feature>
<dbReference type="InterPro" id="IPR034035">
    <property type="entry name" value="Astacin-like_dom"/>
</dbReference>
<reference evidence="17" key="1">
    <citation type="journal article" date="2023" name="Mol. Biol. Evol.">
        <title>Third-Generation Sequencing Reveals the Adaptive Role of the Epigenome in Three Deep-Sea Polychaetes.</title>
        <authorList>
            <person name="Perez M."/>
            <person name="Aroh O."/>
            <person name="Sun Y."/>
            <person name="Lan Y."/>
            <person name="Juniper S.K."/>
            <person name="Young C.R."/>
            <person name="Angers B."/>
            <person name="Qian P.Y."/>
        </authorList>
    </citation>
    <scope>NUCLEOTIDE SEQUENCE</scope>
    <source>
        <strain evidence="17">R07B-5</strain>
    </source>
</reference>
<dbReference type="SUPFAM" id="SSF49854">
    <property type="entry name" value="Spermadhesin, CUB domain"/>
    <property type="match status" value="1"/>
</dbReference>
<dbReference type="SMART" id="SM00235">
    <property type="entry name" value="ZnMc"/>
    <property type="match status" value="1"/>
</dbReference>
<dbReference type="AlphaFoldDB" id="A0AAD9KRS8"/>
<dbReference type="CDD" id="cd00041">
    <property type="entry name" value="CUB"/>
    <property type="match status" value="1"/>
</dbReference>
<dbReference type="Gene3D" id="2.20.100.10">
    <property type="entry name" value="Thrombospondin type-1 (TSP1) repeat"/>
    <property type="match status" value="1"/>
</dbReference>
<keyword evidence="11" id="KW-0325">Glycoprotein</keyword>
<comment type="caution">
    <text evidence="12">Lacks conserved residue(s) required for the propagation of feature annotation.</text>
</comment>
<feature type="domain" description="CUB" evidence="15">
    <location>
        <begin position="296"/>
        <end position="425"/>
    </location>
</feature>
<dbReference type="SMART" id="SM00042">
    <property type="entry name" value="CUB"/>
    <property type="match status" value="1"/>
</dbReference>
<dbReference type="InterPro" id="IPR006026">
    <property type="entry name" value="Peptidase_Metallo"/>
</dbReference>
<keyword evidence="7 13" id="KW-0378">Hydrolase</keyword>
<dbReference type="FunFam" id="3.40.390.10:FF:000028">
    <property type="entry name" value="Zinc metalloproteinase"/>
    <property type="match status" value="1"/>
</dbReference>
<dbReference type="InterPro" id="IPR036383">
    <property type="entry name" value="TSP1_rpt_sf"/>
</dbReference>
<keyword evidence="5 13" id="KW-0479">Metal-binding</keyword>
<dbReference type="Pfam" id="PF01400">
    <property type="entry name" value="Astacin"/>
    <property type="match status" value="1"/>
</dbReference>
<dbReference type="GO" id="GO:0005576">
    <property type="term" value="C:extracellular region"/>
    <property type="evidence" value="ECO:0007669"/>
    <property type="project" value="UniProtKB-SubCell"/>
</dbReference>
<evidence type="ECO:0000313" key="18">
    <source>
        <dbReference type="Proteomes" id="UP001209878"/>
    </source>
</evidence>
<dbReference type="PROSITE" id="PS50092">
    <property type="entry name" value="TSP1"/>
    <property type="match status" value="1"/>
</dbReference>
<dbReference type="InterPro" id="IPR024079">
    <property type="entry name" value="MetalloPept_cat_dom_sf"/>
</dbReference>
<evidence type="ECO:0000256" key="10">
    <source>
        <dbReference type="ARBA" id="ARBA00023157"/>
    </source>
</evidence>
<evidence type="ECO:0000256" key="2">
    <source>
        <dbReference type="ARBA" id="ARBA00022525"/>
    </source>
</evidence>
<evidence type="ECO:0000256" key="12">
    <source>
        <dbReference type="PROSITE-ProRule" id="PRU00059"/>
    </source>
</evidence>
<evidence type="ECO:0000256" key="14">
    <source>
        <dbReference type="RuleBase" id="RU361183"/>
    </source>
</evidence>
<dbReference type="Gene3D" id="3.40.390.10">
    <property type="entry name" value="Collagenase (Catalytic Domain)"/>
    <property type="match status" value="1"/>
</dbReference>
<keyword evidence="9 13" id="KW-0482">Metalloprotease</keyword>
<dbReference type="SMART" id="SM00209">
    <property type="entry name" value="TSP1"/>
    <property type="match status" value="1"/>
</dbReference>
<evidence type="ECO:0000256" key="13">
    <source>
        <dbReference type="PROSITE-ProRule" id="PRU01211"/>
    </source>
</evidence>